<accession>A0A5C1YA38</accession>
<evidence type="ECO:0000256" key="3">
    <source>
        <dbReference type="ARBA" id="ARBA00012918"/>
    </source>
</evidence>
<dbReference type="AlphaFoldDB" id="A0A5C1YA38"/>
<organism evidence="10 11">
    <name type="scientific">Protaetiibacter larvae</name>
    <dbReference type="NCBI Taxonomy" id="2592654"/>
    <lineage>
        <taxon>Bacteria</taxon>
        <taxon>Bacillati</taxon>
        <taxon>Actinomycetota</taxon>
        <taxon>Actinomycetes</taxon>
        <taxon>Micrococcales</taxon>
        <taxon>Microbacteriaceae</taxon>
        <taxon>Protaetiibacter</taxon>
    </lineage>
</organism>
<dbReference type="EC" id="3.5.1.2" evidence="3 7"/>
<dbReference type="OrthoDB" id="9788822at2"/>
<dbReference type="InterPro" id="IPR000595">
    <property type="entry name" value="cNMP-bd_dom"/>
</dbReference>
<dbReference type="InterPro" id="IPR012338">
    <property type="entry name" value="Beta-lactam/transpept-like"/>
</dbReference>
<dbReference type="SUPFAM" id="SSF51206">
    <property type="entry name" value="cAMP-binding domain-like"/>
    <property type="match status" value="1"/>
</dbReference>
<dbReference type="InterPro" id="IPR018490">
    <property type="entry name" value="cNMP-bd_dom_sf"/>
</dbReference>
<feature type="binding site" evidence="7">
    <location>
        <position position="66"/>
    </location>
    <ligand>
        <name>substrate</name>
    </ligand>
</feature>
<comment type="subunit">
    <text evidence="2 7">Homotetramer.</text>
</comment>
<dbReference type="Gene3D" id="3.30.750.24">
    <property type="entry name" value="STAS domain"/>
    <property type="match status" value="1"/>
</dbReference>
<dbReference type="RefSeq" id="WP_149325171.1">
    <property type="nucleotide sequence ID" value="NZ_CP043504.1"/>
</dbReference>
<sequence>MTPESPVVALLRRVLADNSARDGGDVARYIPELAKADPSLFGICLVTADGAAYEVGDTRTEFTIQSISKPFSYALALDELGSEQVLARVGVEPTGDAFNEISLDPATGMPYNPMINAGAITTTGLVMEGHGDETVAALLRLYGRFAGRALRVDEAVYRSEWETAHRNRAIAHLLRGSGALRGDPERALYAYLQQCSVLVDTHDLGVMAATLANDGVNPLTGVRAASRRTVGDVLNVMDSCGMYDSAGDWQFTVGLPAKSGVAGGVIAVVPGSFGIAVFSPALDRHGNSVRGVAVFRQLSAELGLHPLRSGYHAPSPLRSSFTLARAGSTVRRPPADAEVIARRGDEVVVAELQGELDFVAAELVVRRILDAQPEPRFAVVDLRHVSVVHRELVPLVAELAAVFASRGGGLLVSDAPDPDGDDPLDGSVTRFADLDLALQWCEDQLLGGATTAPESVALRDHPVVAGLTDDAFERLGAYLERRELAPGASLIRRGEPVDGLYVLTSGRLSALAHLEGRPARRAATLVAGMIVGERSIAGAFDAIGDVVADTGAACYVLPAERMARLRAEEPGIVVAVVSNILSIAAAGIGQLSERPTPALDG</sequence>
<dbReference type="PROSITE" id="PS50801">
    <property type="entry name" value="STAS"/>
    <property type="match status" value="1"/>
</dbReference>
<evidence type="ECO:0000259" key="9">
    <source>
        <dbReference type="PROSITE" id="PS50801"/>
    </source>
</evidence>
<dbReference type="SMART" id="SM00100">
    <property type="entry name" value="cNMP"/>
    <property type="match status" value="1"/>
</dbReference>
<feature type="binding site" evidence="7">
    <location>
        <position position="167"/>
    </location>
    <ligand>
        <name>substrate</name>
    </ligand>
</feature>
<dbReference type="PANTHER" id="PTHR12544:SF29">
    <property type="entry name" value="GLUTAMINASE"/>
    <property type="match status" value="1"/>
</dbReference>
<dbReference type="GO" id="GO:0006543">
    <property type="term" value="P:L-glutamine catabolic process"/>
    <property type="evidence" value="ECO:0007669"/>
    <property type="project" value="TreeGrafter"/>
</dbReference>
<dbReference type="InterPro" id="IPR015868">
    <property type="entry name" value="Glutaminase"/>
</dbReference>
<feature type="binding site" evidence="7">
    <location>
        <position position="116"/>
    </location>
    <ligand>
        <name>substrate</name>
    </ligand>
</feature>
<dbReference type="InterPro" id="IPR002645">
    <property type="entry name" value="STAS_dom"/>
</dbReference>
<dbReference type="NCBIfam" id="TIGR03814">
    <property type="entry name" value="Gln_ase"/>
    <property type="match status" value="1"/>
</dbReference>
<dbReference type="PROSITE" id="PS50042">
    <property type="entry name" value="CNMP_BINDING_3"/>
    <property type="match status" value="1"/>
</dbReference>
<keyword evidence="7" id="KW-0007">Acetylation</keyword>
<dbReference type="GO" id="GO:0006537">
    <property type="term" value="P:glutamate biosynthetic process"/>
    <property type="evidence" value="ECO:0007669"/>
    <property type="project" value="TreeGrafter"/>
</dbReference>
<proteinExistence type="inferred from homology"/>
<evidence type="ECO:0000256" key="6">
    <source>
        <dbReference type="ARBA" id="ARBA00070405"/>
    </source>
</evidence>
<comment type="catalytic activity">
    <reaction evidence="5 7">
        <text>L-glutamine + H2O = L-glutamate + NH4(+)</text>
        <dbReference type="Rhea" id="RHEA:15889"/>
        <dbReference type="ChEBI" id="CHEBI:15377"/>
        <dbReference type="ChEBI" id="CHEBI:28938"/>
        <dbReference type="ChEBI" id="CHEBI:29985"/>
        <dbReference type="ChEBI" id="CHEBI:58359"/>
        <dbReference type="EC" id="3.5.1.2"/>
    </reaction>
</comment>
<feature type="domain" description="Cyclic nucleotide-binding" evidence="8">
    <location>
        <begin position="463"/>
        <end position="565"/>
    </location>
</feature>
<gene>
    <name evidence="7 10" type="primary">glsA</name>
    <name evidence="10" type="ORF">FLP23_06880</name>
</gene>
<dbReference type="KEGG" id="lyk:FLP23_06880"/>
<dbReference type="Gene3D" id="3.40.710.10">
    <property type="entry name" value="DD-peptidase/beta-lactamase superfamily"/>
    <property type="match status" value="1"/>
</dbReference>
<evidence type="ECO:0000313" key="11">
    <source>
        <dbReference type="Proteomes" id="UP000322159"/>
    </source>
</evidence>
<dbReference type="Gene3D" id="2.60.120.10">
    <property type="entry name" value="Jelly Rolls"/>
    <property type="match status" value="1"/>
</dbReference>
<feature type="binding site" evidence="7">
    <location>
        <position position="243"/>
    </location>
    <ligand>
        <name>substrate</name>
    </ligand>
</feature>
<dbReference type="Pfam" id="PF00027">
    <property type="entry name" value="cNMP_binding"/>
    <property type="match status" value="1"/>
</dbReference>
<dbReference type="CDD" id="cd00038">
    <property type="entry name" value="CAP_ED"/>
    <property type="match status" value="1"/>
</dbReference>
<dbReference type="EMBL" id="CP043504">
    <property type="protein sequence ID" value="QEO09752.1"/>
    <property type="molecule type" value="Genomic_DNA"/>
</dbReference>
<dbReference type="SUPFAM" id="SSF52091">
    <property type="entry name" value="SpoIIaa-like"/>
    <property type="match status" value="1"/>
</dbReference>
<dbReference type="SUPFAM" id="SSF56601">
    <property type="entry name" value="beta-lactamase/transpeptidase-like"/>
    <property type="match status" value="1"/>
</dbReference>
<dbReference type="Proteomes" id="UP000322159">
    <property type="component" value="Chromosome"/>
</dbReference>
<keyword evidence="11" id="KW-1185">Reference proteome</keyword>
<dbReference type="PANTHER" id="PTHR12544">
    <property type="entry name" value="GLUTAMINASE"/>
    <property type="match status" value="1"/>
</dbReference>
<reference evidence="10 11" key="1">
    <citation type="submission" date="2019-09" db="EMBL/GenBank/DDBJ databases">
        <title>Genome sequencing of strain KACC 19322.</title>
        <authorList>
            <person name="Heo J."/>
            <person name="Kim S.-J."/>
            <person name="Kim J.-S."/>
            <person name="Hong S.-B."/>
            <person name="Kwon S.-W."/>
        </authorList>
    </citation>
    <scope>NUCLEOTIDE SEQUENCE [LARGE SCALE GENOMIC DNA]</scope>
    <source>
        <strain evidence="10 11">KACC 19322</strain>
    </source>
</reference>
<feature type="binding site" evidence="7">
    <location>
        <position position="160"/>
    </location>
    <ligand>
        <name>substrate</name>
    </ligand>
</feature>
<comment type="similarity">
    <text evidence="1 7">Belongs to the glutaminase family.</text>
</comment>
<evidence type="ECO:0000256" key="4">
    <source>
        <dbReference type="ARBA" id="ARBA00022801"/>
    </source>
</evidence>
<evidence type="ECO:0000256" key="5">
    <source>
        <dbReference type="ARBA" id="ARBA00049534"/>
    </source>
</evidence>
<evidence type="ECO:0000256" key="7">
    <source>
        <dbReference type="HAMAP-Rule" id="MF_00313"/>
    </source>
</evidence>
<dbReference type="HAMAP" id="MF_00313">
    <property type="entry name" value="Glutaminase"/>
    <property type="match status" value="1"/>
</dbReference>
<evidence type="ECO:0000256" key="1">
    <source>
        <dbReference type="ARBA" id="ARBA00011076"/>
    </source>
</evidence>
<feature type="binding site" evidence="7">
    <location>
        <position position="261"/>
    </location>
    <ligand>
        <name>substrate</name>
    </ligand>
</feature>
<name>A0A5C1YA38_9MICO</name>
<dbReference type="InterPro" id="IPR014710">
    <property type="entry name" value="RmlC-like_jellyroll"/>
</dbReference>
<keyword evidence="4 7" id="KW-0378">Hydrolase</keyword>
<dbReference type="InterPro" id="IPR036513">
    <property type="entry name" value="STAS_dom_sf"/>
</dbReference>
<feature type="binding site" evidence="7">
    <location>
        <position position="191"/>
    </location>
    <ligand>
        <name>substrate</name>
    </ligand>
</feature>
<protein>
    <recommendedName>
        <fullName evidence="6 7">Glutaminase</fullName>
        <ecNumber evidence="3 7">3.5.1.2</ecNumber>
    </recommendedName>
</protein>
<evidence type="ECO:0000259" key="8">
    <source>
        <dbReference type="PROSITE" id="PS50042"/>
    </source>
</evidence>
<evidence type="ECO:0000256" key="2">
    <source>
        <dbReference type="ARBA" id="ARBA00011881"/>
    </source>
</evidence>
<feature type="domain" description="STAS" evidence="9">
    <location>
        <begin position="337"/>
        <end position="413"/>
    </location>
</feature>
<dbReference type="Pfam" id="PF04960">
    <property type="entry name" value="Glutaminase"/>
    <property type="match status" value="1"/>
</dbReference>
<evidence type="ECO:0000313" key="10">
    <source>
        <dbReference type="EMBL" id="QEO09752.1"/>
    </source>
</evidence>
<dbReference type="GO" id="GO:0004359">
    <property type="term" value="F:glutaminase activity"/>
    <property type="evidence" value="ECO:0007669"/>
    <property type="project" value="UniProtKB-UniRule"/>
</dbReference>
<dbReference type="FunFam" id="3.40.710.10:FF:000005">
    <property type="entry name" value="Glutaminase"/>
    <property type="match status" value="1"/>
</dbReference>